<evidence type="ECO:0000256" key="1">
    <source>
        <dbReference type="SAM" id="MobiDB-lite"/>
    </source>
</evidence>
<dbReference type="RefSeq" id="WP_185191979.1">
    <property type="nucleotide sequence ID" value="NZ_JACKXD010000001.1"/>
</dbReference>
<comment type="caution">
    <text evidence="4">The sequence shown here is derived from an EMBL/GenBank/DDBJ whole genome shotgun (WGS) entry which is preliminary data.</text>
</comment>
<feature type="region of interest" description="Disordered" evidence="1">
    <location>
        <begin position="1"/>
        <end position="20"/>
    </location>
</feature>
<evidence type="ECO:0000313" key="5">
    <source>
        <dbReference type="Proteomes" id="UP000546257"/>
    </source>
</evidence>
<organism evidence="4 5">
    <name type="scientific">Halobellus ruber</name>
    <dbReference type="NCBI Taxonomy" id="2761102"/>
    <lineage>
        <taxon>Archaea</taxon>
        <taxon>Methanobacteriati</taxon>
        <taxon>Methanobacteriota</taxon>
        <taxon>Stenosarchaea group</taxon>
        <taxon>Halobacteria</taxon>
        <taxon>Halobacteriales</taxon>
        <taxon>Haloferacaceae</taxon>
        <taxon>Halobellus</taxon>
    </lineage>
</organism>
<sequence length="681" mass="76186">MSGADGTCEYVLDPDDPETWGGEEGDECYVDEEFLNENGLWICPHGAEEGEDLCIFHLPIGKKDDQRTAEAFSECITGTDSVGKMSESPEFLGAEFGHIRLNNIGSISGFRLQCSRIHDSVEFRHVRFTGFVDLSQAVFEDVLLVENTEFDYSVDLSRTTLNDGMAVDDATFHSDVSFFQAHIEDELNVQDTEFKDEFRSTLKYIENELSIQDTEFKDEFRLSVINGGESTFLRTSFQEASFGGFHKAVYFRKCVFNSKANFRGASFPVVPRGEPEFENVIFRAEADFRDTTFGADDGPDGIAELSLKNVVFNELVRFWDAVFHHDVSLYSVKAEHQMGFRDAVFEGSVRTADVRCQEAFFNDVSFNGQVCFSGLTITDSGTFVDANFAVPPNFVSATLRNCDFSNQNLKNADFERTDLSEAKLTNADLRYANCESALFSRASLFRADLRGAKLSGAVLGDVRIDEETKFLGHPSDDRDTSPHTFTAIRSRLTCVYDPGYEERNEHADVDKAKSVYRALEELGGKHARPRLQARSFVRRQDLQKQDYRDDATADDAALEERLIAGARWSRAKVARATLLYGESPWRVIAWSFGIIFSFALLYPLGGWMKPTDGDPITYAQIASNPVEILNAVYYSTLTYTALGFGDFQPVGLGRLLTTLETGLGAVMLALLVFILGRRAAR</sequence>
<feature type="transmembrane region" description="Helical" evidence="2">
    <location>
        <begin position="655"/>
        <end position="675"/>
    </location>
</feature>
<proteinExistence type="predicted"/>
<name>A0A7J9SFD3_9EURY</name>
<dbReference type="EMBL" id="JACKXD010000001">
    <property type="protein sequence ID" value="MBB6645640.1"/>
    <property type="molecule type" value="Genomic_DNA"/>
</dbReference>
<accession>A0A7J9SFD3</accession>
<dbReference type="Proteomes" id="UP000546257">
    <property type="component" value="Unassembled WGS sequence"/>
</dbReference>
<evidence type="ECO:0000313" key="4">
    <source>
        <dbReference type="EMBL" id="MBB6645640.1"/>
    </source>
</evidence>
<dbReference type="Gene3D" id="1.10.287.70">
    <property type="match status" value="1"/>
</dbReference>
<dbReference type="Gene3D" id="2.160.20.80">
    <property type="entry name" value="E3 ubiquitin-protein ligase SopA"/>
    <property type="match status" value="1"/>
</dbReference>
<dbReference type="SUPFAM" id="SSF141571">
    <property type="entry name" value="Pentapeptide repeat-like"/>
    <property type="match status" value="1"/>
</dbReference>
<dbReference type="PANTHER" id="PTHR14136">
    <property type="entry name" value="BTB_POZ DOMAIN-CONTAINING PROTEIN KCTD9"/>
    <property type="match status" value="1"/>
</dbReference>
<dbReference type="PANTHER" id="PTHR14136:SF17">
    <property type="entry name" value="BTB_POZ DOMAIN-CONTAINING PROTEIN KCTD9"/>
    <property type="match status" value="1"/>
</dbReference>
<keyword evidence="5" id="KW-1185">Reference proteome</keyword>
<keyword evidence="2" id="KW-0812">Transmembrane</keyword>
<reference evidence="4 5" key="1">
    <citation type="submission" date="2020-08" db="EMBL/GenBank/DDBJ databases">
        <authorList>
            <person name="Seo M.-J."/>
        </authorList>
    </citation>
    <scope>NUCLEOTIDE SEQUENCE [LARGE SCALE GENOMIC DNA]</scope>
    <source>
        <strain evidence="4 5">MBLA0160</strain>
    </source>
</reference>
<gene>
    <name evidence="4" type="ORF">H5V44_04905</name>
</gene>
<feature type="domain" description="Potassium channel" evidence="3">
    <location>
        <begin position="626"/>
        <end position="678"/>
    </location>
</feature>
<protein>
    <submittedName>
        <fullName evidence="4">Pentapeptide repeat-containing protein</fullName>
    </submittedName>
</protein>
<dbReference type="InterPro" id="IPR013099">
    <property type="entry name" value="K_chnl_dom"/>
</dbReference>
<evidence type="ECO:0000259" key="3">
    <source>
        <dbReference type="Pfam" id="PF07885"/>
    </source>
</evidence>
<dbReference type="Pfam" id="PF00805">
    <property type="entry name" value="Pentapeptide"/>
    <property type="match status" value="1"/>
</dbReference>
<keyword evidence="2" id="KW-0472">Membrane</keyword>
<dbReference type="Pfam" id="PF07885">
    <property type="entry name" value="Ion_trans_2"/>
    <property type="match status" value="1"/>
</dbReference>
<dbReference type="AlphaFoldDB" id="A0A7J9SFD3"/>
<dbReference type="SUPFAM" id="SSF81324">
    <property type="entry name" value="Voltage-gated potassium channels"/>
    <property type="match status" value="1"/>
</dbReference>
<feature type="transmembrane region" description="Helical" evidence="2">
    <location>
        <begin position="587"/>
        <end position="605"/>
    </location>
</feature>
<keyword evidence="2" id="KW-1133">Transmembrane helix</keyword>
<dbReference type="InterPro" id="IPR051082">
    <property type="entry name" value="Pentapeptide-BTB/POZ_domain"/>
</dbReference>
<dbReference type="InterPro" id="IPR001646">
    <property type="entry name" value="5peptide_repeat"/>
</dbReference>
<evidence type="ECO:0000256" key="2">
    <source>
        <dbReference type="SAM" id="Phobius"/>
    </source>
</evidence>